<keyword evidence="2 4" id="KW-0472">Membrane</keyword>
<gene>
    <name evidence="5" type="ORF">CITCOLO1_LOCUS4793</name>
</gene>
<dbReference type="PANTHER" id="PTHR31234">
    <property type="entry name" value="LATE EMBRYOGENESIS ABUNDANT (LEA) HYDROXYPROLINE-RICH GLYCOPROTEIN FAMILY"/>
    <property type="match status" value="1"/>
</dbReference>
<keyword evidence="6" id="KW-1185">Reference proteome</keyword>
<dbReference type="InterPro" id="IPR044839">
    <property type="entry name" value="NDR1-like"/>
</dbReference>
<proteinExistence type="predicted"/>
<feature type="compositionally biased region" description="Basic and acidic residues" evidence="3">
    <location>
        <begin position="1"/>
        <end position="10"/>
    </location>
</feature>
<organism evidence="5 6">
    <name type="scientific">Citrullus colocynthis</name>
    <name type="common">colocynth</name>
    <dbReference type="NCBI Taxonomy" id="252529"/>
    <lineage>
        <taxon>Eukaryota</taxon>
        <taxon>Viridiplantae</taxon>
        <taxon>Streptophyta</taxon>
        <taxon>Embryophyta</taxon>
        <taxon>Tracheophyta</taxon>
        <taxon>Spermatophyta</taxon>
        <taxon>Magnoliopsida</taxon>
        <taxon>eudicotyledons</taxon>
        <taxon>Gunneridae</taxon>
        <taxon>Pentapetalae</taxon>
        <taxon>rosids</taxon>
        <taxon>fabids</taxon>
        <taxon>Cucurbitales</taxon>
        <taxon>Cucurbitaceae</taxon>
        <taxon>Benincaseae</taxon>
        <taxon>Citrullus</taxon>
    </lineage>
</organism>
<dbReference type="Proteomes" id="UP001642487">
    <property type="component" value="Chromosome 11"/>
</dbReference>
<evidence type="ECO:0000256" key="2">
    <source>
        <dbReference type="ARBA" id="ARBA00023136"/>
    </source>
</evidence>
<evidence type="ECO:0000313" key="5">
    <source>
        <dbReference type="EMBL" id="CAK9313083.1"/>
    </source>
</evidence>
<evidence type="ECO:0008006" key="7">
    <source>
        <dbReference type="Google" id="ProtNLM"/>
    </source>
</evidence>
<dbReference type="EMBL" id="OZ021745">
    <property type="protein sequence ID" value="CAK9313083.1"/>
    <property type="molecule type" value="Genomic_DNA"/>
</dbReference>
<keyword evidence="4" id="KW-0812">Transmembrane</keyword>
<reference evidence="5 6" key="1">
    <citation type="submission" date="2024-03" db="EMBL/GenBank/DDBJ databases">
        <authorList>
            <person name="Gkanogiannis A."/>
            <person name="Becerra Lopez-Lavalle L."/>
        </authorList>
    </citation>
    <scope>NUCLEOTIDE SEQUENCE [LARGE SCALE GENOMIC DNA]</scope>
</reference>
<evidence type="ECO:0000256" key="4">
    <source>
        <dbReference type="SAM" id="Phobius"/>
    </source>
</evidence>
<feature type="region of interest" description="Disordered" evidence="3">
    <location>
        <begin position="1"/>
        <end position="21"/>
    </location>
</feature>
<evidence type="ECO:0000256" key="1">
    <source>
        <dbReference type="ARBA" id="ARBA00004370"/>
    </source>
</evidence>
<name>A0ABP0XY63_9ROSI</name>
<feature type="transmembrane region" description="Helical" evidence="4">
    <location>
        <begin position="68"/>
        <end position="90"/>
    </location>
</feature>
<keyword evidence="4" id="KW-1133">Transmembrane helix</keyword>
<dbReference type="PANTHER" id="PTHR31234:SF2">
    <property type="entry name" value="OS05G0199100 PROTEIN"/>
    <property type="match status" value="1"/>
</dbReference>
<evidence type="ECO:0000256" key="3">
    <source>
        <dbReference type="SAM" id="MobiDB-lite"/>
    </source>
</evidence>
<protein>
    <recommendedName>
        <fullName evidence="7">Late embryogenesis abundant protein LEA-2 subgroup domain-containing protein</fullName>
    </recommendedName>
</protein>
<sequence>MAESEPERVHSPRPPPDPPFFSSGTYVVQIPKDQIYRIPPPENALIVERHRNPSITTSSRRRSCCLRIFLPILFVTILVIILALILPPVLTPPKPPVFDLTKFKLTPSTRNFRIDLDILNPNSAGSISFKSPSRASLSFRKHQLATMKFPLIRQQHGSQKHVTLSLHAKSSFPKELQRRIKNNKSKLHISMSLKMDLFAKTTGRMSTRRDVKFVVVCSFTINTLGKNSQILSQDCQSERQ</sequence>
<evidence type="ECO:0000313" key="6">
    <source>
        <dbReference type="Proteomes" id="UP001642487"/>
    </source>
</evidence>
<accession>A0ABP0XY63</accession>
<comment type="subcellular location">
    <subcellularLocation>
        <location evidence="1">Membrane</location>
    </subcellularLocation>
</comment>